<dbReference type="GO" id="GO:0005524">
    <property type="term" value="F:ATP binding"/>
    <property type="evidence" value="ECO:0007669"/>
    <property type="project" value="InterPro"/>
</dbReference>
<dbReference type="SUPFAM" id="SSF52540">
    <property type="entry name" value="P-loop containing nucleoside triphosphate hydrolases"/>
    <property type="match status" value="1"/>
</dbReference>
<keyword evidence="3" id="KW-1185">Reference proteome</keyword>
<dbReference type="EMBL" id="LT669839">
    <property type="protein sequence ID" value="SHD78342.1"/>
    <property type="molecule type" value="Genomic_DNA"/>
</dbReference>
<organism evidence="2 3">
    <name type="scientific">[Clostridium] ultunense Esp</name>
    <dbReference type="NCBI Taxonomy" id="1288971"/>
    <lineage>
        <taxon>Bacteria</taxon>
        <taxon>Bacillati</taxon>
        <taxon>Bacillota</taxon>
        <taxon>Tissierellia</taxon>
        <taxon>Tissierellales</taxon>
        <taxon>Tepidimicrobiaceae</taxon>
        <taxon>Schnuerera</taxon>
    </lineage>
</organism>
<accession>A0A1M4PS82</accession>
<dbReference type="Gene3D" id="3.40.50.300">
    <property type="entry name" value="P-loop containing nucleotide triphosphate hydrolases"/>
    <property type="match status" value="1"/>
</dbReference>
<sequence length="282" mass="32769">MEDKIKIIEIDGVGFSFNANRAHERDGHVYCRQCGEQIDSEPLACLGSKKIIFSRNCRCDRETEAKRKEEEIANHIRRLKEECFATSRNLISYSFEKIIEPERQEVIIAKNFVKNFKELAKNNNGLIFHGNVGTGKTYLAACIANKIIEEYQIRVKMRNIPQIINDIEKRGFDIDKNEYYRLLCSVPLLILDDFGIERNTEYINEMVYQIINTRYEAKKPTIISTNIPLGVIMSGSNDIDKERIYSRIREMCIPVKIAGEDIRREIGKLKLNKTRELLLGER</sequence>
<evidence type="ECO:0000313" key="3">
    <source>
        <dbReference type="Proteomes" id="UP000245423"/>
    </source>
</evidence>
<dbReference type="InterPro" id="IPR027417">
    <property type="entry name" value="P-loop_NTPase"/>
</dbReference>
<dbReference type="NCBIfam" id="NF005992">
    <property type="entry name" value="PRK08116.1"/>
    <property type="match status" value="1"/>
</dbReference>
<gene>
    <name evidence="2" type="ORF">CUESP1_3014</name>
</gene>
<dbReference type="Proteomes" id="UP000245423">
    <property type="component" value="Chromosome 1"/>
</dbReference>
<dbReference type="InterPro" id="IPR002611">
    <property type="entry name" value="IstB_ATP-bd"/>
</dbReference>
<evidence type="ECO:0000313" key="2">
    <source>
        <dbReference type="EMBL" id="SHD78342.1"/>
    </source>
</evidence>
<evidence type="ECO:0000259" key="1">
    <source>
        <dbReference type="Pfam" id="PF01695"/>
    </source>
</evidence>
<dbReference type="RefSeq" id="WP_051403574.1">
    <property type="nucleotide sequence ID" value="NZ_LT669839.1"/>
</dbReference>
<dbReference type="AlphaFoldDB" id="A0A1M4PS82"/>
<dbReference type="PANTHER" id="PTHR30050:SF4">
    <property type="entry name" value="ATP-BINDING PROTEIN RV3427C IN INSERTION SEQUENCE-RELATED"/>
    <property type="match status" value="1"/>
</dbReference>
<dbReference type="Pfam" id="PF01695">
    <property type="entry name" value="IstB_IS21"/>
    <property type="match status" value="1"/>
</dbReference>
<dbReference type="PANTHER" id="PTHR30050">
    <property type="entry name" value="CHROMOSOMAL REPLICATION INITIATOR PROTEIN DNAA"/>
    <property type="match status" value="1"/>
</dbReference>
<dbReference type="GO" id="GO:0006260">
    <property type="term" value="P:DNA replication"/>
    <property type="evidence" value="ECO:0007669"/>
    <property type="project" value="TreeGrafter"/>
</dbReference>
<proteinExistence type="predicted"/>
<dbReference type="CDD" id="cd00009">
    <property type="entry name" value="AAA"/>
    <property type="match status" value="1"/>
</dbReference>
<feature type="domain" description="IstB-like ATP-binding" evidence="1">
    <location>
        <begin position="84"/>
        <end position="264"/>
    </location>
</feature>
<reference evidence="2 3" key="1">
    <citation type="submission" date="2016-11" db="EMBL/GenBank/DDBJ databases">
        <authorList>
            <person name="Manzoor S."/>
        </authorList>
    </citation>
    <scope>NUCLEOTIDE SEQUENCE [LARGE SCALE GENOMIC DNA]</scope>
    <source>
        <strain evidence="2">Clostridium ultunense strain Esp</strain>
    </source>
</reference>
<name>A0A1M4PS82_9FIRM</name>
<protein>
    <recommendedName>
        <fullName evidence="1">IstB-like ATP-binding domain-containing protein</fullName>
    </recommendedName>
</protein>